<keyword evidence="1" id="KW-1133">Transmembrane helix</keyword>
<evidence type="ECO:0000313" key="3">
    <source>
        <dbReference type="Proteomes" id="UP001346869"/>
    </source>
</evidence>
<dbReference type="Proteomes" id="UP001346869">
    <property type="component" value="Unassembled WGS sequence"/>
</dbReference>
<reference evidence="2 3" key="2">
    <citation type="journal article" date="2023" name="Mol. Biol. Evol.">
        <title>Genomics of Secondarily Temperate Adaptation in the Only Non-Antarctic Icefish.</title>
        <authorList>
            <person name="Rivera-Colon A.G."/>
            <person name="Rayamajhi N."/>
            <person name="Minhas B.F."/>
            <person name="Madrigal G."/>
            <person name="Bilyk K.T."/>
            <person name="Yoon V."/>
            <person name="Hune M."/>
            <person name="Gregory S."/>
            <person name="Cheng C.H.C."/>
            <person name="Catchen J.M."/>
        </authorList>
    </citation>
    <scope>NUCLEOTIDE SEQUENCE [LARGE SCALE GENOMIC DNA]</scope>
    <source>
        <strain evidence="2">JMC-PN-2008</strain>
    </source>
</reference>
<feature type="transmembrane region" description="Helical" evidence="1">
    <location>
        <begin position="38"/>
        <end position="56"/>
    </location>
</feature>
<feature type="transmembrane region" description="Helical" evidence="1">
    <location>
        <begin position="6"/>
        <end position="26"/>
    </location>
</feature>
<sequence>MDTESLPSSLLWSSHWSLACLCHLSVSLRRRAKTSYHLTLSFLISAPLLSLGGRGWRKTNQFYLFLLLL</sequence>
<name>A0AAN8AGL6_ELEMC</name>
<dbReference type="EMBL" id="JAUZQC010000019">
    <property type="protein sequence ID" value="KAK5854262.1"/>
    <property type="molecule type" value="Genomic_DNA"/>
</dbReference>
<dbReference type="AlphaFoldDB" id="A0AAN8AGL6"/>
<keyword evidence="3" id="KW-1185">Reference proteome</keyword>
<reference evidence="2 3" key="1">
    <citation type="journal article" date="2023" name="Genes (Basel)">
        <title>Chromosome-Level Genome Assembly and Circadian Gene Repertoire of the Patagonia Blennie Eleginops maclovinus-The Closest Ancestral Proxy of Antarctic Cryonotothenioids.</title>
        <authorList>
            <person name="Cheng C.C."/>
            <person name="Rivera-Colon A.G."/>
            <person name="Minhas B.F."/>
            <person name="Wilson L."/>
            <person name="Rayamajhi N."/>
            <person name="Vargas-Chacoff L."/>
            <person name="Catchen J.M."/>
        </authorList>
    </citation>
    <scope>NUCLEOTIDE SEQUENCE [LARGE SCALE GENOMIC DNA]</scope>
    <source>
        <strain evidence="2">JMC-PN-2008</strain>
    </source>
</reference>
<keyword evidence="1" id="KW-0472">Membrane</keyword>
<evidence type="ECO:0000256" key="1">
    <source>
        <dbReference type="SAM" id="Phobius"/>
    </source>
</evidence>
<keyword evidence="1" id="KW-0812">Transmembrane</keyword>
<evidence type="ECO:0000313" key="2">
    <source>
        <dbReference type="EMBL" id="KAK5854262.1"/>
    </source>
</evidence>
<gene>
    <name evidence="2" type="ORF">PBY51_015347</name>
</gene>
<proteinExistence type="predicted"/>
<protein>
    <submittedName>
        <fullName evidence="2">Uncharacterized protein</fullName>
    </submittedName>
</protein>
<organism evidence="2 3">
    <name type="scientific">Eleginops maclovinus</name>
    <name type="common">Patagonian blennie</name>
    <name type="synonym">Eleginus maclovinus</name>
    <dbReference type="NCBI Taxonomy" id="56733"/>
    <lineage>
        <taxon>Eukaryota</taxon>
        <taxon>Metazoa</taxon>
        <taxon>Chordata</taxon>
        <taxon>Craniata</taxon>
        <taxon>Vertebrata</taxon>
        <taxon>Euteleostomi</taxon>
        <taxon>Actinopterygii</taxon>
        <taxon>Neopterygii</taxon>
        <taxon>Teleostei</taxon>
        <taxon>Neoteleostei</taxon>
        <taxon>Acanthomorphata</taxon>
        <taxon>Eupercaria</taxon>
        <taxon>Perciformes</taxon>
        <taxon>Notothenioidei</taxon>
        <taxon>Eleginopidae</taxon>
        <taxon>Eleginops</taxon>
    </lineage>
</organism>
<accession>A0AAN8AGL6</accession>
<comment type="caution">
    <text evidence="2">The sequence shown here is derived from an EMBL/GenBank/DDBJ whole genome shotgun (WGS) entry which is preliminary data.</text>
</comment>